<gene>
    <name evidence="2" type="ORF">AAFF_G00362400</name>
</gene>
<dbReference type="Proteomes" id="UP001221898">
    <property type="component" value="Unassembled WGS sequence"/>
</dbReference>
<evidence type="ECO:0000313" key="2">
    <source>
        <dbReference type="EMBL" id="KAJ8402926.1"/>
    </source>
</evidence>
<evidence type="ECO:0008006" key="4">
    <source>
        <dbReference type="Google" id="ProtNLM"/>
    </source>
</evidence>
<comment type="caution">
    <text evidence="2">The sequence shown here is derived from an EMBL/GenBank/DDBJ whole genome shotgun (WGS) entry which is preliminary data.</text>
</comment>
<dbReference type="InterPro" id="IPR052560">
    <property type="entry name" value="RdDP_mobile_element"/>
</dbReference>
<dbReference type="CDD" id="cd09076">
    <property type="entry name" value="L1-EN"/>
    <property type="match status" value="1"/>
</dbReference>
<feature type="region of interest" description="Disordered" evidence="1">
    <location>
        <begin position="20"/>
        <end position="52"/>
    </location>
</feature>
<dbReference type="CDD" id="cd01650">
    <property type="entry name" value="RT_nLTR_like"/>
    <property type="match status" value="1"/>
</dbReference>
<dbReference type="Gene3D" id="3.60.10.10">
    <property type="entry name" value="Endonuclease/exonuclease/phosphatase"/>
    <property type="match status" value="1"/>
</dbReference>
<sequence length="626" mass="70460">MKNKVIPNPILPAAGVRRNIAADGGAGPPPGGQHDDWTPNPQGRVQSDHSTPSNALLRCRRPFVMGTFNACTVREEARLVELAHCAEERGVEILGIQEHRRVHTDDRIVYRRVERSTFISASAWRNEAQAATGGVGLMLGSLARKALRRVYHHTDRILIAEFSGNPVTTVIVVYSPTNVAPPEEVEKFYEDLATAVRDVPAHNFLAILGDFNARLGPEDARFPYHDSTNRNGAYLTTLLMEHELLPANTMFRKRTGKRWTFQDRASGSPSQAPGSGMTGIESTDSGLQARYTEDVRSRFQLLDEGLEPSSEYRRFVVANKEATRLCVPVLDKTRTSLQSRHPDIVVARGRVEEARLGYVSEPTVERRGILNEAKQLLFSTYDKIKGEELMERVQRVQAAQGERQYGEAWRVINEMTGRKRTKEGQVEGHSPEERVVTWFKHFRRLLGTTAEGDEEEIPSFLQNLNIDDGPFTTSEFARAKTTLREGKSAGPDGIPPEVLKNCGLDNIILQFCNLALLSNKQPDMWSLSNIIPVPKAGDLSKPDNYRGISLTCIAAKVYNRMILNRIRHAIDPHLRENQNGFREERTTVAQILALRRIIEEVKKNNLTAVLCFIDFKRHLTRYTEAR</sequence>
<proteinExistence type="predicted"/>
<dbReference type="EMBL" id="JAINUG010000061">
    <property type="protein sequence ID" value="KAJ8402926.1"/>
    <property type="molecule type" value="Genomic_DNA"/>
</dbReference>
<name>A0AAD7WMW8_9TELE</name>
<dbReference type="InterPro" id="IPR036691">
    <property type="entry name" value="Endo/exonu/phosph_ase_sf"/>
</dbReference>
<feature type="compositionally biased region" description="Low complexity" evidence="1">
    <location>
        <begin position="265"/>
        <end position="275"/>
    </location>
</feature>
<dbReference type="AlphaFoldDB" id="A0AAD7WMW8"/>
<keyword evidence="3" id="KW-1185">Reference proteome</keyword>
<dbReference type="SUPFAM" id="SSF56219">
    <property type="entry name" value="DNase I-like"/>
    <property type="match status" value="1"/>
</dbReference>
<accession>A0AAD7WMW8</accession>
<dbReference type="PANTHER" id="PTHR36688">
    <property type="entry name" value="ENDO/EXONUCLEASE/PHOSPHATASE DOMAIN-CONTAINING PROTEIN"/>
    <property type="match status" value="1"/>
</dbReference>
<evidence type="ECO:0000313" key="3">
    <source>
        <dbReference type="Proteomes" id="UP001221898"/>
    </source>
</evidence>
<dbReference type="PANTHER" id="PTHR36688:SF1">
    <property type="entry name" value="ENDONUCLEASE_EXONUCLEASE_PHOSPHATASE DOMAIN-CONTAINING PROTEIN"/>
    <property type="match status" value="1"/>
</dbReference>
<organism evidence="2 3">
    <name type="scientific">Aldrovandia affinis</name>
    <dbReference type="NCBI Taxonomy" id="143900"/>
    <lineage>
        <taxon>Eukaryota</taxon>
        <taxon>Metazoa</taxon>
        <taxon>Chordata</taxon>
        <taxon>Craniata</taxon>
        <taxon>Vertebrata</taxon>
        <taxon>Euteleostomi</taxon>
        <taxon>Actinopterygii</taxon>
        <taxon>Neopterygii</taxon>
        <taxon>Teleostei</taxon>
        <taxon>Notacanthiformes</taxon>
        <taxon>Halosauridae</taxon>
        <taxon>Aldrovandia</taxon>
    </lineage>
</organism>
<protein>
    <recommendedName>
        <fullName evidence="4">Reverse transcriptase domain-containing protein</fullName>
    </recommendedName>
</protein>
<evidence type="ECO:0000256" key="1">
    <source>
        <dbReference type="SAM" id="MobiDB-lite"/>
    </source>
</evidence>
<feature type="compositionally biased region" description="Polar residues" evidence="1">
    <location>
        <begin position="39"/>
        <end position="52"/>
    </location>
</feature>
<feature type="region of interest" description="Disordered" evidence="1">
    <location>
        <begin position="258"/>
        <end position="287"/>
    </location>
</feature>
<reference evidence="2" key="1">
    <citation type="journal article" date="2023" name="Science">
        <title>Genome structures resolve the early diversification of teleost fishes.</title>
        <authorList>
            <person name="Parey E."/>
            <person name="Louis A."/>
            <person name="Montfort J."/>
            <person name="Bouchez O."/>
            <person name="Roques C."/>
            <person name="Iampietro C."/>
            <person name="Lluch J."/>
            <person name="Castinel A."/>
            <person name="Donnadieu C."/>
            <person name="Desvignes T."/>
            <person name="Floi Bucao C."/>
            <person name="Jouanno E."/>
            <person name="Wen M."/>
            <person name="Mejri S."/>
            <person name="Dirks R."/>
            <person name="Jansen H."/>
            <person name="Henkel C."/>
            <person name="Chen W.J."/>
            <person name="Zahm M."/>
            <person name="Cabau C."/>
            <person name="Klopp C."/>
            <person name="Thompson A.W."/>
            <person name="Robinson-Rechavi M."/>
            <person name="Braasch I."/>
            <person name="Lecointre G."/>
            <person name="Bobe J."/>
            <person name="Postlethwait J.H."/>
            <person name="Berthelot C."/>
            <person name="Roest Crollius H."/>
            <person name="Guiguen Y."/>
        </authorList>
    </citation>
    <scope>NUCLEOTIDE SEQUENCE</scope>
    <source>
        <strain evidence="2">NC1722</strain>
    </source>
</reference>